<dbReference type="Proteomes" id="UP001066276">
    <property type="component" value="Chromosome 5"/>
</dbReference>
<dbReference type="AlphaFoldDB" id="A0AAV7S036"/>
<accession>A0AAV7S036</accession>
<evidence type="ECO:0000313" key="3">
    <source>
        <dbReference type="Proteomes" id="UP001066276"/>
    </source>
</evidence>
<evidence type="ECO:0000256" key="1">
    <source>
        <dbReference type="SAM" id="MobiDB-lite"/>
    </source>
</evidence>
<organism evidence="2 3">
    <name type="scientific">Pleurodeles waltl</name>
    <name type="common">Iberian ribbed newt</name>
    <dbReference type="NCBI Taxonomy" id="8319"/>
    <lineage>
        <taxon>Eukaryota</taxon>
        <taxon>Metazoa</taxon>
        <taxon>Chordata</taxon>
        <taxon>Craniata</taxon>
        <taxon>Vertebrata</taxon>
        <taxon>Euteleostomi</taxon>
        <taxon>Amphibia</taxon>
        <taxon>Batrachia</taxon>
        <taxon>Caudata</taxon>
        <taxon>Salamandroidea</taxon>
        <taxon>Salamandridae</taxon>
        <taxon>Pleurodelinae</taxon>
        <taxon>Pleurodeles</taxon>
    </lineage>
</organism>
<dbReference type="EMBL" id="JANPWB010000009">
    <property type="protein sequence ID" value="KAJ1157523.1"/>
    <property type="molecule type" value="Genomic_DNA"/>
</dbReference>
<proteinExistence type="predicted"/>
<keyword evidence="3" id="KW-1185">Reference proteome</keyword>
<name>A0AAV7S036_PLEWA</name>
<feature type="region of interest" description="Disordered" evidence="1">
    <location>
        <begin position="1"/>
        <end position="74"/>
    </location>
</feature>
<feature type="compositionally biased region" description="Basic and acidic residues" evidence="1">
    <location>
        <begin position="17"/>
        <end position="33"/>
    </location>
</feature>
<reference evidence="2" key="1">
    <citation type="journal article" date="2022" name="bioRxiv">
        <title>Sequencing and chromosome-scale assembly of the giantPleurodeles waltlgenome.</title>
        <authorList>
            <person name="Brown T."/>
            <person name="Elewa A."/>
            <person name="Iarovenko S."/>
            <person name="Subramanian E."/>
            <person name="Araus A.J."/>
            <person name="Petzold A."/>
            <person name="Susuki M."/>
            <person name="Suzuki K.-i.T."/>
            <person name="Hayashi T."/>
            <person name="Toyoda A."/>
            <person name="Oliveira C."/>
            <person name="Osipova E."/>
            <person name="Leigh N.D."/>
            <person name="Simon A."/>
            <person name="Yun M.H."/>
        </authorList>
    </citation>
    <scope>NUCLEOTIDE SEQUENCE</scope>
    <source>
        <strain evidence="2">20211129_DDA</strain>
        <tissue evidence="2">Liver</tissue>
    </source>
</reference>
<sequence length="74" mass="7883">MRPRGAATLPLPVAARADMKEAGPLPERTRARGFEVAAAGAPSPEGRVHPAVLLPPGESPKTTRWAPRERVPVR</sequence>
<comment type="caution">
    <text evidence="2">The sequence shown here is derived from an EMBL/GenBank/DDBJ whole genome shotgun (WGS) entry which is preliminary data.</text>
</comment>
<gene>
    <name evidence="2" type="ORF">NDU88_010231</name>
</gene>
<evidence type="ECO:0000313" key="2">
    <source>
        <dbReference type="EMBL" id="KAJ1157523.1"/>
    </source>
</evidence>
<protein>
    <submittedName>
        <fullName evidence="2">Uncharacterized protein</fullName>
    </submittedName>
</protein>